<feature type="signal peptide" evidence="1">
    <location>
        <begin position="1"/>
        <end position="19"/>
    </location>
</feature>
<feature type="chain" id="PRO_5019205485" evidence="1">
    <location>
        <begin position="20"/>
        <end position="432"/>
    </location>
</feature>
<keyword evidence="1" id="KW-0732">Signal</keyword>
<protein>
    <submittedName>
        <fullName evidence="2">Uncharacterized protein</fullName>
    </submittedName>
</protein>
<sequence>MKKISITFLYLLLSALALGQESKEAKPDSIVQYFSEIKTATKMSYSLWNKDLYGDIILVNPQTRQLFSNNFGTDSSFVQYKNSYIGKLPDSVNIANTSLTWNGRTWAMIMLPLSKDYYARINLLAHELFHSAQSALGFVQNNSESTHLDQENGRIYLRLELEALKKAVCSDAEDEQRMHLKNAFIFRKYRNSLFPGSAHIENQLELNEGIAEYTGVVISGRDKEKTKKHFIDVIDRFFKNPTYVRSFAYNTTPIYGYIMSLKDPLWNQKISVNTDLTIFFMRELNIELPKDLAATVKAITAEYNGKQIFTEEQLRAEKIKQQIALYRSLFVDQPHMTIKFEKMNVSFDPRNILPIADLGTVYPTIRIADNWGILDVKSGALMAPNWDKITVSKPIKIEGQRIEGDGWVMQLKDQYTVQKDESQNNYELIKKQ</sequence>
<dbReference type="Proteomes" id="UP000286402">
    <property type="component" value="Unassembled WGS sequence"/>
</dbReference>
<reference evidence="2 3" key="1">
    <citation type="submission" date="2016-07" db="EMBL/GenBank/DDBJ databases">
        <title>Genome analysis of Sphingobacterium siyangense T12B17.</title>
        <authorList>
            <person name="Xu D."/>
            <person name="Su Y."/>
            <person name="Zheng S."/>
        </authorList>
    </citation>
    <scope>NUCLEOTIDE SEQUENCE [LARGE SCALE GENOMIC DNA]</scope>
    <source>
        <strain evidence="2 3">T12B17</strain>
    </source>
</reference>
<proteinExistence type="predicted"/>
<keyword evidence="3" id="KW-1185">Reference proteome</keyword>
<evidence type="ECO:0000313" key="3">
    <source>
        <dbReference type="Proteomes" id="UP000286402"/>
    </source>
</evidence>
<dbReference type="EMBL" id="MCAQ01000012">
    <property type="protein sequence ID" value="RKF37052.1"/>
    <property type="molecule type" value="Genomic_DNA"/>
</dbReference>
<evidence type="ECO:0000313" key="2">
    <source>
        <dbReference type="EMBL" id="RKF37052.1"/>
    </source>
</evidence>
<dbReference type="AlphaFoldDB" id="A0A420FVT4"/>
<name>A0A420FVT4_9SPHI</name>
<evidence type="ECO:0000256" key="1">
    <source>
        <dbReference type="SAM" id="SignalP"/>
    </source>
</evidence>
<organism evidence="2 3">
    <name type="scientific">Sphingobacterium siyangense</name>
    <dbReference type="NCBI Taxonomy" id="459529"/>
    <lineage>
        <taxon>Bacteria</taxon>
        <taxon>Pseudomonadati</taxon>
        <taxon>Bacteroidota</taxon>
        <taxon>Sphingobacteriia</taxon>
        <taxon>Sphingobacteriales</taxon>
        <taxon>Sphingobacteriaceae</taxon>
        <taxon>Sphingobacterium</taxon>
    </lineage>
</organism>
<gene>
    <name evidence="2" type="ORF">BCY89_05215</name>
</gene>
<accession>A0A420FVT4</accession>
<comment type="caution">
    <text evidence="2">The sequence shown here is derived from an EMBL/GenBank/DDBJ whole genome shotgun (WGS) entry which is preliminary data.</text>
</comment>
<dbReference type="RefSeq" id="WP_120334159.1">
    <property type="nucleotide sequence ID" value="NZ_JBPFRJ010000003.1"/>
</dbReference>